<keyword evidence="3" id="KW-1185">Reference proteome</keyword>
<dbReference type="SMART" id="SM00320">
    <property type="entry name" value="WD40"/>
    <property type="match status" value="4"/>
</dbReference>
<dbReference type="PANTHER" id="PTHR14494:SF0">
    <property type="entry name" value="ALADIN"/>
    <property type="match status" value="1"/>
</dbReference>
<dbReference type="Pfam" id="PF25460">
    <property type="entry name" value="Beta-prop_Aladin"/>
    <property type="match status" value="1"/>
</dbReference>
<feature type="domain" description="Aladin seven-bladed propeller" evidence="1">
    <location>
        <begin position="131"/>
        <end position="467"/>
    </location>
</feature>
<dbReference type="SUPFAM" id="SSF50978">
    <property type="entry name" value="WD40 repeat-like"/>
    <property type="match status" value="1"/>
</dbReference>
<evidence type="ECO:0000259" key="1">
    <source>
        <dbReference type="Pfam" id="PF25460"/>
    </source>
</evidence>
<dbReference type="Gene3D" id="2.130.10.10">
    <property type="entry name" value="YVTN repeat-like/Quinoprotein amine dehydrogenase"/>
    <property type="match status" value="2"/>
</dbReference>
<gene>
    <name evidence="2" type="ORF">PPYR_09091</name>
</gene>
<dbReference type="Proteomes" id="UP000327044">
    <property type="component" value="Unassembled WGS sequence"/>
</dbReference>
<reference evidence="2 3" key="1">
    <citation type="journal article" date="2018" name="Elife">
        <title>Firefly genomes illuminate parallel origins of bioluminescence in beetles.</title>
        <authorList>
            <person name="Fallon T.R."/>
            <person name="Lower S.E."/>
            <person name="Chang C.H."/>
            <person name="Bessho-Uehara M."/>
            <person name="Martin G.J."/>
            <person name="Bewick A.J."/>
            <person name="Behringer M."/>
            <person name="Debat H.J."/>
            <person name="Wong I."/>
            <person name="Day J.C."/>
            <person name="Suvorov A."/>
            <person name="Silva C.J."/>
            <person name="Stanger-Hall K.F."/>
            <person name="Hall D.W."/>
            <person name="Schmitz R.J."/>
            <person name="Nelson D.R."/>
            <person name="Lewis S.M."/>
            <person name="Shigenobu S."/>
            <person name="Bybee S.M."/>
            <person name="Larracuente A.M."/>
            <person name="Oba Y."/>
            <person name="Weng J.K."/>
        </authorList>
    </citation>
    <scope>NUCLEOTIDE SEQUENCE [LARGE SCALE GENOMIC DNA]</scope>
    <source>
        <strain evidence="2">1611_PpyrPB1</strain>
        <tissue evidence="2">Whole body</tissue>
    </source>
</reference>
<dbReference type="PANTHER" id="PTHR14494">
    <property type="entry name" value="ALADIN/ADRACALIN/AAAS"/>
    <property type="match status" value="1"/>
</dbReference>
<sequence>MNNLSIFEVPTYGEVTLCEVDGKVHSMHYEFANIAAFTNSLETHPNIHITPNLLHRRSDEGKSVFVTVDEPFLKRLIHAYYEHGMIEMLNTAEEFGPSYLKNIVSVVFLVLNGVKILRNKLTSTTIENDLTLMSCISHTRFWMTSSIRCIAWDSYDIKIAVATCDDAIRIYSHNSNFIPILKCKQQKNITCLAWRPFSNSELAVGCENGIFVWNIDQTSMITRPSINNASILRRINHVPVVSIAWSPTGDILASAAARDPSILIWHVERNETSTLSMPGSHGNCLVKWSPRGNKLLTATVERVFRIWNCETWTSERWNVLTGRIQACCWSPCEGIVLFVSNTEPIIYALSFTHLEMIFATSENSATLATPLYDLSRGEIDGVIIGGTVQNMEWDPRNNIVAVLFQDTNYVAIFKVTIDPTIHLNPCCLVAGVPDEKPVCISFQGNFEHGACLSIGWSSGRVQHFPIVRPEATTSSSIISKEFYNSSSFHNSGTSFKSP</sequence>
<dbReference type="AlphaFoldDB" id="A0A5N4ALK3"/>
<organism evidence="2 3">
    <name type="scientific">Photinus pyralis</name>
    <name type="common">Common eastern firefly</name>
    <name type="synonym">Lampyris pyralis</name>
    <dbReference type="NCBI Taxonomy" id="7054"/>
    <lineage>
        <taxon>Eukaryota</taxon>
        <taxon>Metazoa</taxon>
        <taxon>Ecdysozoa</taxon>
        <taxon>Arthropoda</taxon>
        <taxon>Hexapoda</taxon>
        <taxon>Insecta</taxon>
        <taxon>Pterygota</taxon>
        <taxon>Neoptera</taxon>
        <taxon>Endopterygota</taxon>
        <taxon>Coleoptera</taxon>
        <taxon>Polyphaga</taxon>
        <taxon>Elateriformia</taxon>
        <taxon>Elateroidea</taxon>
        <taxon>Lampyridae</taxon>
        <taxon>Lampyrinae</taxon>
        <taxon>Photinus</taxon>
    </lineage>
</organism>
<dbReference type="GO" id="GO:0005643">
    <property type="term" value="C:nuclear pore"/>
    <property type="evidence" value="ECO:0007669"/>
    <property type="project" value="TreeGrafter"/>
</dbReference>
<evidence type="ECO:0000313" key="2">
    <source>
        <dbReference type="EMBL" id="KAB0798098.1"/>
    </source>
</evidence>
<dbReference type="InterPro" id="IPR015943">
    <property type="entry name" value="WD40/YVTN_repeat-like_dom_sf"/>
</dbReference>
<dbReference type="OrthoDB" id="411991at2759"/>
<protein>
    <recommendedName>
        <fullName evidence="1">Aladin seven-bladed propeller domain-containing protein</fullName>
    </recommendedName>
</protein>
<dbReference type="InterPro" id="IPR045139">
    <property type="entry name" value="Aladin"/>
</dbReference>
<accession>A0A5N4ALK3</accession>
<dbReference type="InterPro" id="IPR057403">
    <property type="entry name" value="Beta-prop_Aladin"/>
</dbReference>
<dbReference type="InParanoid" id="A0A5N4ALK3"/>
<proteinExistence type="predicted"/>
<name>A0A5N4ALK3_PHOPY</name>
<dbReference type="GO" id="GO:0006913">
    <property type="term" value="P:nucleocytoplasmic transport"/>
    <property type="evidence" value="ECO:0007669"/>
    <property type="project" value="TreeGrafter"/>
</dbReference>
<dbReference type="InterPro" id="IPR036322">
    <property type="entry name" value="WD40_repeat_dom_sf"/>
</dbReference>
<dbReference type="InterPro" id="IPR001680">
    <property type="entry name" value="WD40_rpt"/>
</dbReference>
<dbReference type="FunCoup" id="A0A5N4ALK3">
    <property type="interactions" value="1712"/>
</dbReference>
<dbReference type="EMBL" id="VVIM01000006">
    <property type="protein sequence ID" value="KAB0798098.1"/>
    <property type="molecule type" value="Genomic_DNA"/>
</dbReference>
<evidence type="ECO:0000313" key="3">
    <source>
        <dbReference type="Proteomes" id="UP000327044"/>
    </source>
</evidence>
<comment type="caution">
    <text evidence="2">The sequence shown here is derived from an EMBL/GenBank/DDBJ whole genome shotgun (WGS) entry which is preliminary data.</text>
</comment>